<dbReference type="SUPFAM" id="SSF51679">
    <property type="entry name" value="Bacterial luciferase-like"/>
    <property type="match status" value="1"/>
</dbReference>
<sequence length="332" mass="36038">MTLLSVLDLIPLASGQSTHDALGASRELAQAADRLGYHRLWLAEHHNTEAIASTSPPVALAWLGAATERIRLGSGGVMLPNHAPYVVAEQFALLEGMFPGRVDLGLGRAPGTDPITAQALRRDPTHQAVHDYPRNVLEILGYLGDVRDQHDPEYLRRIRAAADIAHLPEVWLLGSSMYSAELAGALGMRYAFANHFAMGTDPVAVFEHYRRSFEPSPTLDAPYAMVSAGALVGETHEDALRLDLPQRVWRYELVAGKIGPVKSPAEAAAFAQQVGESDIWRRARGHEFVGTAEVVRTGLERLVERTGADELMLSVSAHDVADRIATLEALAP</sequence>
<evidence type="ECO:0000259" key="2">
    <source>
        <dbReference type="Pfam" id="PF00296"/>
    </source>
</evidence>
<dbReference type="PANTHER" id="PTHR30137">
    <property type="entry name" value="LUCIFERASE-LIKE MONOOXYGENASE"/>
    <property type="match status" value="1"/>
</dbReference>
<keyword evidence="4" id="KW-1185">Reference proteome</keyword>
<reference evidence="3 4" key="1">
    <citation type="submission" date="2018-11" db="EMBL/GenBank/DDBJ databases">
        <title>YIM 102482-1 draft genome.</title>
        <authorList>
            <person name="Li G."/>
            <person name="Jiang Y."/>
        </authorList>
    </citation>
    <scope>NUCLEOTIDE SEQUENCE [LARGE SCALE GENOMIC DNA]</scope>
    <source>
        <strain evidence="3 4">YIM 102482-1</strain>
    </source>
</reference>
<evidence type="ECO:0000256" key="1">
    <source>
        <dbReference type="ARBA" id="ARBA00007789"/>
    </source>
</evidence>
<gene>
    <name evidence="3" type="ORF">EG850_08220</name>
</gene>
<dbReference type="NCBIfam" id="TIGR03558">
    <property type="entry name" value="oxido_grp_1"/>
    <property type="match status" value="1"/>
</dbReference>
<organism evidence="3 4">
    <name type="scientific">Gulosibacter macacae</name>
    <dbReference type="NCBI Taxonomy" id="2488791"/>
    <lineage>
        <taxon>Bacteria</taxon>
        <taxon>Bacillati</taxon>
        <taxon>Actinomycetota</taxon>
        <taxon>Actinomycetes</taxon>
        <taxon>Micrococcales</taxon>
        <taxon>Microbacteriaceae</taxon>
        <taxon>Gulosibacter</taxon>
    </lineage>
</organism>
<dbReference type="GO" id="GO:0005829">
    <property type="term" value="C:cytosol"/>
    <property type="evidence" value="ECO:0007669"/>
    <property type="project" value="TreeGrafter"/>
</dbReference>
<dbReference type="EMBL" id="RQVS01000008">
    <property type="protein sequence ID" value="RRJ86622.1"/>
    <property type="molecule type" value="Genomic_DNA"/>
</dbReference>
<proteinExistence type="predicted"/>
<dbReference type="PANTHER" id="PTHR30137:SF6">
    <property type="entry name" value="LUCIFERASE-LIKE MONOOXYGENASE"/>
    <property type="match status" value="1"/>
</dbReference>
<dbReference type="Gene3D" id="3.20.20.30">
    <property type="entry name" value="Luciferase-like domain"/>
    <property type="match status" value="1"/>
</dbReference>
<feature type="domain" description="Luciferase-like" evidence="2">
    <location>
        <begin position="14"/>
        <end position="309"/>
    </location>
</feature>
<dbReference type="GO" id="GO:0016705">
    <property type="term" value="F:oxidoreductase activity, acting on paired donors, with incorporation or reduction of molecular oxygen"/>
    <property type="evidence" value="ECO:0007669"/>
    <property type="project" value="InterPro"/>
</dbReference>
<evidence type="ECO:0000313" key="3">
    <source>
        <dbReference type="EMBL" id="RRJ86622.1"/>
    </source>
</evidence>
<comment type="similarity">
    <text evidence="1">To bacterial alkanal monooxygenase alpha and beta chains.</text>
</comment>
<dbReference type="OrthoDB" id="9780518at2"/>
<dbReference type="InterPro" id="IPR050766">
    <property type="entry name" value="Bact_Lucif_Oxidored"/>
</dbReference>
<dbReference type="Proteomes" id="UP000274391">
    <property type="component" value="Unassembled WGS sequence"/>
</dbReference>
<dbReference type="RefSeq" id="WP_124972389.1">
    <property type="nucleotide sequence ID" value="NZ_RQVS01000008.1"/>
</dbReference>
<comment type="caution">
    <text evidence="3">The sequence shown here is derived from an EMBL/GenBank/DDBJ whole genome shotgun (WGS) entry which is preliminary data.</text>
</comment>
<dbReference type="InterPro" id="IPR019949">
    <property type="entry name" value="CmoO-like"/>
</dbReference>
<dbReference type="InterPro" id="IPR036661">
    <property type="entry name" value="Luciferase-like_sf"/>
</dbReference>
<protein>
    <submittedName>
        <fullName evidence="3">LLM class flavin-dependent oxidoreductase</fullName>
    </submittedName>
</protein>
<dbReference type="InterPro" id="IPR011251">
    <property type="entry name" value="Luciferase-like_dom"/>
</dbReference>
<dbReference type="Pfam" id="PF00296">
    <property type="entry name" value="Bac_luciferase"/>
    <property type="match status" value="1"/>
</dbReference>
<name>A0A3P3VUY3_9MICO</name>
<dbReference type="AlphaFoldDB" id="A0A3P3VUY3"/>
<evidence type="ECO:0000313" key="4">
    <source>
        <dbReference type="Proteomes" id="UP000274391"/>
    </source>
</evidence>
<accession>A0A3P3VUY3</accession>